<keyword evidence="10" id="KW-0326">Glycosidase</keyword>
<name>I7MK17_TETTS</name>
<keyword evidence="5" id="KW-0227">DNA damage</keyword>
<dbReference type="GO" id="GO:0006285">
    <property type="term" value="P:base-excision repair, AP site formation"/>
    <property type="evidence" value="ECO:0007669"/>
    <property type="project" value="TreeGrafter"/>
</dbReference>
<dbReference type="AlphaFoldDB" id="I7MK17"/>
<keyword evidence="7" id="KW-0408">Iron</keyword>
<keyword evidence="3" id="KW-0004">4Fe-4S</keyword>
<accession>I7MK17</accession>
<dbReference type="GO" id="GO:0004519">
    <property type="term" value="F:endonuclease activity"/>
    <property type="evidence" value="ECO:0007669"/>
    <property type="project" value="UniProtKB-KW"/>
</dbReference>
<evidence type="ECO:0000256" key="2">
    <source>
        <dbReference type="ARBA" id="ARBA00008343"/>
    </source>
</evidence>
<dbReference type="InterPro" id="IPR003265">
    <property type="entry name" value="HhH-GPD_domain"/>
</dbReference>
<dbReference type="eggNOG" id="KOG1921">
    <property type="taxonomic scope" value="Eukaryota"/>
</dbReference>
<dbReference type="GO" id="GO:0046872">
    <property type="term" value="F:metal ion binding"/>
    <property type="evidence" value="ECO:0007669"/>
    <property type="project" value="UniProtKB-KW"/>
</dbReference>
<keyword evidence="6" id="KW-0378">Hydrolase</keyword>
<keyword evidence="12" id="KW-1185">Reference proteome</keyword>
<dbReference type="SUPFAM" id="SSF48150">
    <property type="entry name" value="DNA-glycosylase"/>
    <property type="match status" value="1"/>
</dbReference>
<protein>
    <submittedName>
        <fullName evidence="11">Endonuclease III, putative</fullName>
    </submittedName>
</protein>
<evidence type="ECO:0000256" key="1">
    <source>
        <dbReference type="ARBA" id="ARBA00001966"/>
    </source>
</evidence>
<keyword evidence="11" id="KW-0255">Endonuclease</keyword>
<evidence type="ECO:0000256" key="7">
    <source>
        <dbReference type="ARBA" id="ARBA00023004"/>
    </source>
</evidence>
<dbReference type="InterPro" id="IPR023170">
    <property type="entry name" value="HhH_base_excis_C"/>
</dbReference>
<gene>
    <name evidence="11" type="ORF">TTHERM_00339900</name>
</gene>
<sequence length="252" mass="29538">MKQVKPQYKFLKYYSNIRYFLNERKIQFYAAGTHLLADTSKKQHIQDFQTLVAIILNQQTTNYNVEKSMRNLKFNINFTPQQVSIMNQKTFGKYLDGITYPGKKSVQIIEMAETLVNEFDGQVPTDPKELSKIKGVGKKTIELYQKRLENRNSKHIKLTPKTLLFLIRTQVIEDQDIGIYKDETQLNNQDIQDYLQSFIDPILWKTLHIPIDLFVDEICQEEKPKCSECPLSDKCPSFQMSLQDNKNIILED</sequence>
<evidence type="ECO:0000256" key="3">
    <source>
        <dbReference type="ARBA" id="ARBA00022485"/>
    </source>
</evidence>
<dbReference type="GeneID" id="7824389"/>
<evidence type="ECO:0000313" key="11">
    <source>
        <dbReference type="EMBL" id="EAR97409.1"/>
    </source>
</evidence>
<proteinExistence type="inferred from homology"/>
<evidence type="ECO:0000256" key="6">
    <source>
        <dbReference type="ARBA" id="ARBA00022801"/>
    </source>
</evidence>
<dbReference type="PANTHER" id="PTHR10359:SF18">
    <property type="entry name" value="ENDONUCLEASE III"/>
    <property type="match status" value="1"/>
</dbReference>
<comment type="cofactor">
    <cofactor evidence="1">
        <name>[4Fe-4S] cluster</name>
        <dbReference type="ChEBI" id="CHEBI:49883"/>
    </cofactor>
</comment>
<dbReference type="EMBL" id="GG662666">
    <property type="protein sequence ID" value="EAR97409.1"/>
    <property type="molecule type" value="Genomic_DNA"/>
</dbReference>
<dbReference type="PROSITE" id="PS00764">
    <property type="entry name" value="ENDONUCLEASE_III_1"/>
    <property type="match status" value="1"/>
</dbReference>
<dbReference type="RefSeq" id="XP_001017654.1">
    <property type="nucleotide sequence ID" value="XM_001017654.3"/>
</dbReference>
<keyword evidence="4" id="KW-0479">Metal-binding</keyword>
<dbReference type="GO" id="GO:0051539">
    <property type="term" value="F:4 iron, 4 sulfur cluster binding"/>
    <property type="evidence" value="ECO:0007669"/>
    <property type="project" value="UniProtKB-KW"/>
</dbReference>
<organism evidence="11 12">
    <name type="scientific">Tetrahymena thermophila (strain SB210)</name>
    <dbReference type="NCBI Taxonomy" id="312017"/>
    <lineage>
        <taxon>Eukaryota</taxon>
        <taxon>Sar</taxon>
        <taxon>Alveolata</taxon>
        <taxon>Ciliophora</taxon>
        <taxon>Intramacronucleata</taxon>
        <taxon>Oligohymenophorea</taxon>
        <taxon>Hymenostomatida</taxon>
        <taxon>Tetrahymenina</taxon>
        <taxon>Tetrahymenidae</taxon>
        <taxon>Tetrahymena</taxon>
    </lineage>
</organism>
<dbReference type="STRING" id="312017.I7MK17"/>
<comment type="similarity">
    <text evidence="2">Belongs to the Nth/MutY family.</text>
</comment>
<keyword evidence="8" id="KW-0411">Iron-sulfur</keyword>
<evidence type="ECO:0000256" key="10">
    <source>
        <dbReference type="ARBA" id="ARBA00023295"/>
    </source>
</evidence>
<evidence type="ECO:0000256" key="9">
    <source>
        <dbReference type="ARBA" id="ARBA00023204"/>
    </source>
</evidence>
<dbReference type="HOGENOM" id="CLU_1104623_0_0_1"/>
<dbReference type="InterPro" id="IPR003651">
    <property type="entry name" value="Endonuclease3_FeS-loop_motif"/>
</dbReference>
<dbReference type="SMART" id="SM00525">
    <property type="entry name" value="FES"/>
    <property type="match status" value="1"/>
</dbReference>
<dbReference type="Proteomes" id="UP000009168">
    <property type="component" value="Unassembled WGS sequence"/>
</dbReference>
<dbReference type="KEGG" id="tet:TTHERM_00339900"/>
<evidence type="ECO:0000313" key="12">
    <source>
        <dbReference type="Proteomes" id="UP000009168"/>
    </source>
</evidence>
<evidence type="ECO:0000256" key="5">
    <source>
        <dbReference type="ARBA" id="ARBA00022763"/>
    </source>
</evidence>
<keyword evidence="9" id="KW-0234">DNA repair</keyword>
<dbReference type="InParanoid" id="I7MK17"/>
<dbReference type="InterPro" id="IPR004035">
    <property type="entry name" value="Endouclease-III_FeS-bd_BS"/>
</dbReference>
<dbReference type="CDD" id="cd00056">
    <property type="entry name" value="ENDO3c"/>
    <property type="match status" value="1"/>
</dbReference>
<reference evidence="12" key="1">
    <citation type="journal article" date="2006" name="PLoS Biol.">
        <title>Macronuclear genome sequence of the ciliate Tetrahymena thermophila, a model eukaryote.</title>
        <authorList>
            <person name="Eisen J.A."/>
            <person name="Coyne R.S."/>
            <person name="Wu M."/>
            <person name="Wu D."/>
            <person name="Thiagarajan M."/>
            <person name="Wortman J.R."/>
            <person name="Badger J.H."/>
            <person name="Ren Q."/>
            <person name="Amedeo P."/>
            <person name="Jones K.M."/>
            <person name="Tallon L.J."/>
            <person name="Delcher A.L."/>
            <person name="Salzberg S.L."/>
            <person name="Silva J.C."/>
            <person name="Haas B.J."/>
            <person name="Majoros W.H."/>
            <person name="Farzad M."/>
            <person name="Carlton J.M."/>
            <person name="Smith R.K. Jr."/>
            <person name="Garg J."/>
            <person name="Pearlman R.E."/>
            <person name="Karrer K.M."/>
            <person name="Sun L."/>
            <person name="Manning G."/>
            <person name="Elde N.C."/>
            <person name="Turkewitz A.P."/>
            <person name="Asai D.J."/>
            <person name="Wilkes D.E."/>
            <person name="Wang Y."/>
            <person name="Cai H."/>
            <person name="Collins K."/>
            <person name="Stewart B.A."/>
            <person name="Lee S.R."/>
            <person name="Wilamowska K."/>
            <person name="Weinberg Z."/>
            <person name="Ruzzo W.L."/>
            <person name="Wloga D."/>
            <person name="Gaertig J."/>
            <person name="Frankel J."/>
            <person name="Tsao C.-C."/>
            <person name="Gorovsky M.A."/>
            <person name="Keeling P.J."/>
            <person name="Waller R.F."/>
            <person name="Patron N.J."/>
            <person name="Cherry J.M."/>
            <person name="Stover N.A."/>
            <person name="Krieger C.J."/>
            <person name="del Toro C."/>
            <person name="Ryder H.F."/>
            <person name="Williamson S.C."/>
            <person name="Barbeau R.A."/>
            <person name="Hamilton E.P."/>
            <person name="Orias E."/>
        </authorList>
    </citation>
    <scope>NUCLEOTIDE SEQUENCE [LARGE SCALE GENOMIC DNA]</scope>
    <source>
        <strain evidence="12">SB210</strain>
    </source>
</reference>
<dbReference type="InterPro" id="IPR011257">
    <property type="entry name" value="DNA_glycosylase"/>
</dbReference>
<evidence type="ECO:0000256" key="8">
    <source>
        <dbReference type="ARBA" id="ARBA00023014"/>
    </source>
</evidence>
<keyword evidence="11" id="KW-0540">Nuclease</keyword>
<dbReference type="Gene3D" id="1.10.1670.10">
    <property type="entry name" value="Helix-hairpin-Helix base-excision DNA repair enzymes (C-terminal)"/>
    <property type="match status" value="1"/>
</dbReference>
<dbReference type="PANTHER" id="PTHR10359">
    <property type="entry name" value="A/G-SPECIFIC ADENINE GLYCOSYLASE/ENDONUCLEASE III"/>
    <property type="match status" value="1"/>
</dbReference>
<dbReference type="Gene3D" id="1.10.340.30">
    <property type="entry name" value="Hypothetical protein, domain 2"/>
    <property type="match status" value="1"/>
</dbReference>
<evidence type="ECO:0000256" key="4">
    <source>
        <dbReference type="ARBA" id="ARBA00022723"/>
    </source>
</evidence>
<dbReference type="GO" id="GO:0019104">
    <property type="term" value="F:DNA N-glycosylase activity"/>
    <property type="evidence" value="ECO:0007669"/>
    <property type="project" value="TreeGrafter"/>
</dbReference>